<evidence type="ECO:0000259" key="1">
    <source>
        <dbReference type="Pfam" id="PF12937"/>
    </source>
</evidence>
<dbReference type="OrthoDB" id="3237066at2759"/>
<dbReference type="InterPro" id="IPR001810">
    <property type="entry name" value="F-box_dom"/>
</dbReference>
<name>A0A8H5D5U3_9AGAR</name>
<accession>A0A8H5D5U3</accession>
<organism evidence="2 3">
    <name type="scientific">Leucocoprinus leucothites</name>
    <dbReference type="NCBI Taxonomy" id="201217"/>
    <lineage>
        <taxon>Eukaryota</taxon>
        <taxon>Fungi</taxon>
        <taxon>Dikarya</taxon>
        <taxon>Basidiomycota</taxon>
        <taxon>Agaricomycotina</taxon>
        <taxon>Agaricomycetes</taxon>
        <taxon>Agaricomycetidae</taxon>
        <taxon>Agaricales</taxon>
        <taxon>Agaricineae</taxon>
        <taxon>Agaricaceae</taxon>
        <taxon>Leucocoprinus</taxon>
    </lineage>
</organism>
<keyword evidence="3" id="KW-1185">Reference proteome</keyword>
<dbReference type="SUPFAM" id="SSF52047">
    <property type="entry name" value="RNI-like"/>
    <property type="match status" value="1"/>
</dbReference>
<dbReference type="AlphaFoldDB" id="A0A8H5D5U3"/>
<dbReference type="Gene3D" id="1.20.1280.50">
    <property type="match status" value="1"/>
</dbReference>
<reference evidence="2 3" key="1">
    <citation type="journal article" date="2020" name="ISME J.">
        <title>Uncovering the hidden diversity of litter-decomposition mechanisms in mushroom-forming fungi.</title>
        <authorList>
            <person name="Floudas D."/>
            <person name="Bentzer J."/>
            <person name="Ahren D."/>
            <person name="Johansson T."/>
            <person name="Persson P."/>
            <person name="Tunlid A."/>
        </authorList>
    </citation>
    <scope>NUCLEOTIDE SEQUENCE [LARGE SCALE GENOMIC DNA]</scope>
    <source>
        <strain evidence="2 3">CBS 146.42</strain>
    </source>
</reference>
<dbReference type="Pfam" id="PF12937">
    <property type="entry name" value="F-box-like"/>
    <property type="match status" value="1"/>
</dbReference>
<proteinExistence type="predicted"/>
<dbReference type="InterPro" id="IPR032675">
    <property type="entry name" value="LRR_dom_sf"/>
</dbReference>
<feature type="domain" description="F-box" evidence="1">
    <location>
        <begin position="5"/>
        <end position="72"/>
    </location>
</feature>
<evidence type="ECO:0000313" key="2">
    <source>
        <dbReference type="EMBL" id="KAF5354227.1"/>
    </source>
</evidence>
<gene>
    <name evidence="2" type="ORF">D9756_007006</name>
</gene>
<dbReference type="SUPFAM" id="SSF81383">
    <property type="entry name" value="F-box domain"/>
    <property type="match status" value="1"/>
</dbReference>
<protein>
    <recommendedName>
        <fullName evidence="1">F-box domain-containing protein</fullName>
    </recommendedName>
</protein>
<dbReference type="PANTHER" id="PTHR31639:SF162">
    <property type="entry name" value="OS09G0454300 PROTEIN"/>
    <property type="match status" value="1"/>
</dbReference>
<sequence>MSCSNSLPVELLAHIFSLATHGEEDNSFSRYSLSRPTFDTTTVKVPVAVSCVSRYWRHVALNTPALWTSLCITLEMIMEDEHGRSYLDNSFLNLYLARSQMYPLDILIDARDPAWSFGSAEPDAPFHCGAGVYWPPFSPHHMLDAVNTLLPHIHRWRSLEILADVWAPMFIGLSQINPFLMSQGAPRLEYLALSRCNQFASFSHSFYPSTMKDRPLFSHEERSIPTRNCGNLLPSLRHLKLQGVHVDWSMLGLMLSRRPNGASLASLELDYHSRDVRPSLEEFHQILSSSYQLETLSISGSGPIVTDLDDDATLVHHDYRPVSLPKLRNLTLGYHDVAECQTVLELLNAPNTRAFQLEDANYKVEPEEVDAGAILTYLATGDFSEFGSKTSSSSRAAFPSLNSFSLSSVRAGKRSLNTFLSSVPRLRDLSVNSMDLEEVLPSLLPSALNATHNSILCPCPRLEKLTLGDVDPDHAVQCHDVVAYVDERRRECGSLSLRYLDVQELRIEDVDEDMDFYSDEGAEFSPGGAFDDPEFDRSFTTAALQYR</sequence>
<comment type="caution">
    <text evidence="2">The sequence shown here is derived from an EMBL/GenBank/DDBJ whole genome shotgun (WGS) entry which is preliminary data.</text>
</comment>
<dbReference type="Proteomes" id="UP000559027">
    <property type="component" value="Unassembled WGS sequence"/>
</dbReference>
<evidence type="ECO:0000313" key="3">
    <source>
        <dbReference type="Proteomes" id="UP000559027"/>
    </source>
</evidence>
<dbReference type="EMBL" id="JAACJO010000009">
    <property type="protein sequence ID" value="KAF5354227.1"/>
    <property type="molecule type" value="Genomic_DNA"/>
</dbReference>
<dbReference type="Gene3D" id="3.80.10.10">
    <property type="entry name" value="Ribonuclease Inhibitor"/>
    <property type="match status" value="1"/>
</dbReference>
<dbReference type="PANTHER" id="PTHR31639">
    <property type="entry name" value="F-BOX PROTEIN-LIKE"/>
    <property type="match status" value="1"/>
</dbReference>
<dbReference type="InterPro" id="IPR036047">
    <property type="entry name" value="F-box-like_dom_sf"/>
</dbReference>